<dbReference type="WBParaSite" id="Gr19_v10_g126.t1">
    <property type="protein sequence ID" value="Gr19_v10_g126.t1"/>
    <property type="gene ID" value="Gr19_v10_g126"/>
</dbReference>
<sequence>MRLTSLGAEFESVIAATLLFLAGGAISFLCCFFVTRTYLWHKRRILINRLRNEWSEDTTDPDIRIIHRPHQRSTRLLHKYKYNQQLKKVAVDVNADEKRPIVGERSSGADGTGGAKLWAPQTPQGKIVIFECGSSGTEETNSS</sequence>
<keyword evidence="2" id="KW-1133">Transmembrane helix</keyword>
<protein>
    <submittedName>
        <fullName evidence="4">Secreted protein</fullName>
    </submittedName>
</protein>
<proteinExistence type="predicted"/>
<keyword evidence="2" id="KW-0812">Transmembrane</keyword>
<name>A0A914H2D6_GLORO</name>
<keyword evidence="3" id="KW-1185">Reference proteome</keyword>
<keyword evidence="2" id="KW-0472">Membrane</keyword>
<feature type="transmembrane region" description="Helical" evidence="2">
    <location>
        <begin position="12"/>
        <end position="34"/>
    </location>
</feature>
<reference evidence="4" key="1">
    <citation type="submission" date="2022-11" db="UniProtKB">
        <authorList>
            <consortium name="WormBaseParasite"/>
        </authorList>
    </citation>
    <scope>IDENTIFICATION</scope>
</reference>
<accession>A0A914H2D6</accession>
<organism evidence="3 4">
    <name type="scientific">Globodera rostochiensis</name>
    <name type="common">Golden nematode worm</name>
    <name type="synonym">Heterodera rostochiensis</name>
    <dbReference type="NCBI Taxonomy" id="31243"/>
    <lineage>
        <taxon>Eukaryota</taxon>
        <taxon>Metazoa</taxon>
        <taxon>Ecdysozoa</taxon>
        <taxon>Nematoda</taxon>
        <taxon>Chromadorea</taxon>
        <taxon>Rhabditida</taxon>
        <taxon>Tylenchina</taxon>
        <taxon>Tylenchomorpha</taxon>
        <taxon>Tylenchoidea</taxon>
        <taxon>Heteroderidae</taxon>
        <taxon>Heteroderinae</taxon>
        <taxon>Globodera</taxon>
    </lineage>
</organism>
<dbReference type="Proteomes" id="UP000887572">
    <property type="component" value="Unplaced"/>
</dbReference>
<evidence type="ECO:0000256" key="2">
    <source>
        <dbReference type="SAM" id="Phobius"/>
    </source>
</evidence>
<evidence type="ECO:0000313" key="3">
    <source>
        <dbReference type="Proteomes" id="UP000887572"/>
    </source>
</evidence>
<evidence type="ECO:0000256" key="1">
    <source>
        <dbReference type="SAM" id="MobiDB-lite"/>
    </source>
</evidence>
<dbReference type="AlphaFoldDB" id="A0A914H2D6"/>
<feature type="region of interest" description="Disordered" evidence="1">
    <location>
        <begin position="101"/>
        <end position="122"/>
    </location>
</feature>
<evidence type="ECO:0000313" key="4">
    <source>
        <dbReference type="WBParaSite" id="Gr19_v10_g126.t1"/>
    </source>
</evidence>